<reference evidence="1" key="1">
    <citation type="submission" date="2021-02" db="EMBL/GenBank/DDBJ databases">
        <authorList>
            <person name="Nowell W R."/>
        </authorList>
    </citation>
    <scope>NUCLEOTIDE SEQUENCE</scope>
</reference>
<dbReference type="EMBL" id="CAJNOL010005112">
    <property type="protein sequence ID" value="CAF1599935.1"/>
    <property type="molecule type" value="Genomic_DNA"/>
</dbReference>
<name>A0A815GZ55_9BILA</name>
<organism evidence="1 3">
    <name type="scientific">Rotaria sordida</name>
    <dbReference type="NCBI Taxonomy" id="392033"/>
    <lineage>
        <taxon>Eukaryota</taxon>
        <taxon>Metazoa</taxon>
        <taxon>Spiralia</taxon>
        <taxon>Gnathifera</taxon>
        <taxon>Rotifera</taxon>
        <taxon>Eurotatoria</taxon>
        <taxon>Bdelloidea</taxon>
        <taxon>Philodinida</taxon>
        <taxon>Philodinidae</taxon>
        <taxon>Rotaria</taxon>
    </lineage>
</organism>
<evidence type="ECO:0000313" key="3">
    <source>
        <dbReference type="Proteomes" id="UP000663854"/>
    </source>
</evidence>
<dbReference type="Proteomes" id="UP000663870">
    <property type="component" value="Unassembled WGS sequence"/>
</dbReference>
<proteinExistence type="predicted"/>
<sequence>MFIKNFNCKLKVLRYKTQSNDVTYLYANRWKELILKYFPQLEKFYFQYEDVPYYGHQSPAYRKVDFNQFISSFWIEKRWVFKSEIDTSAFIFKIYPYKETWYDRNSSIDYSKSSQLTIRYPSMNECSIDIHGILRVAQFYHLEIKRKQIDISTLMDIICRLSELDSLKIHSLSLSSTCDSSMEEINRCFISNKNKITKIYLEKFNKIEEINFLIKFCPRMNYLHIDSINNMDIELFIKEILDKINNDGNQYFYTLCLSIPTEDDKIIEKFKNIINSNKSIVWYSIKCILDVIYLQWEKRIITNI</sequence>
<dbReference type="Proteomes" id="UP000663854">
    <property type="component" value="Unassembled WGS sequence"/>
</dbReference>
<keyword evidence="4" id="KW-1185">Reference proteome</keyword>
<comment type="caution">
    <text evidence="1">The sequence shown here is derived from an EMBL/GenBank/DDBJ whole genome shotgun (WGS) entry which is preliminary data.</text>
</comment>
<evidence type="ECO:0000313" key="4">
    <source>
        <dbReference type="Proteomes" id="UP000663870"/>
    </source>
</evidence>
<dbReference type="EMBL" id="CAJNOH010003746">
    <property type="protein sequence ID" value="CAF1347144.1"/>
    <property type="molecule type" value="Genomic_DNA"/>
</dbReference>
<dbReference type="AlphaFoldDB" id="A0A815GZ55"/>
<gene>
    <name evidence="2" type="ORF">JXQ802_LOCUS48182</name>
    <name evidence="1" type="ORF">PYM288_LOCUS32195</name>
</gene>
<protein>
    <submittedName>
        <fullName evidence="1">Uncharacterized protein</fullName>
    </submittedName>
</protein>
<evidence type="ECO:0000313" key="1">
    <source>
        <dbReference type="EMBL" id="CAF1347144.1"/>
    </source>
</evidence>
<accession>A0A815GZ55</accession>
<evidence type="ECO:0000313" key="2">
    <source>
        <dbReference type="EMBL" id="CAF1599935.1"/>
    </source>
</evidence>